<comment type="caution">
    <text evidence="4">The sequence shown here is derived from an EMBL/GenBank/DDBJ whole genome shotgun (WGS) entry which is preliminary data.</text>
</comment>
<dbReference type="GO" id="GO:0005198">
    <property type="term" value="F:structural molecule activity"/>
    <property type="evidence" value="ECO:0007669"/>
    <property type="project" value="InterPro"/>
</dbReference>
<accession>A0A835SD07</accession>
<evidence type="ECO:0000259" key="3">
    <source>
        <dbReference type="Pfam" id="PF16903"/>
    </source>
</evidence>
<name>A0A835SD07_CHLIN</name>
<dbReference type="AlphaFoldDB" id="A0A835SD07"/>
<sequence length="655" mass="73183">MPGGLIQLAAYGAQDVFFHHNPETTFFKQVHRTYTNFACESVRLEFNRNDVNVWDHTELTCKIKRYGDLLAEMYLVFELPDIAVTDEFHTARWVRRLGEALIEKATIQVGSAADVQRGEWISVWRLLTLDMSKANIYNRMIGNTPDVYDPDMLRSTVKKGEIFIKGRSVIVPLNFWFNRDYGSALPLQALQYNDVTLTLVLRPLRDLYTVNMRDGAGYVRPQASNLDHGLQSFNSSRATMSSVTLTPYLEANFVFLDEPERNKFATTPMLEYLMDQVTQVNKSLPAAGTYSVDMSLQNQVKEIIWLLRPPDYMDRNGFTEVLMDGVVEKAKIMFNGQNRVEEKMGEYFSLIQPFQHHTSSALAGLYMYSFSLRPELWQPTGSCNMSRISKVTLQLRVSQACELFVFMTPIDGKVDSELRDIAAQVDEESKQDDPLPLDLLGDNAEAEEEEEAGATPANTTTASSGSRPLRVSDLARPTEAADGPPPTGDSGAEQALLARAAEAAPRFARGLAEAQKQGSLLEAVTKETAKVKEEILTLLKGSYADLTLDARISDVVAGITEMVDQSALLMSKFVVVFQAQQASLQEVFGGLTSLASDVRASSERARMEEQKSKMLEQLAAQKEVLRGYGDRLKGFVSARDQEAFQAALRTIEMTR</sequence>
<dbReference type="EMBL" id="JAEHOC010000060">
    <property type="protein sequence ID" value="KAG2425018.1"/>
    <property type="molecule type" value="Genomic_DNA"/>
</dbReference>
<evidence type="ECO:0000313" key="4">
    <source>
        <dbReference type="EMBL" id="KAG2425018.1"/>
    </source>
</evidence>
<proteinExistence type="predicted"/>
<dbReference type="Proteomes" id="UP000650467">
    <property type="component" value="Unassembled WGS sequence"/>
</dbReference>
<keyword evidence="5" id="KW-1185">Reference proteome</keyword>
<protein>
    <submittedName>
        <fullName evidence="4">Uncharacterized protein</fullName>
    </submittedName>
</protein>
<feature type="compositionally biased region" description="Low complexity" evidence="1">
    <location>
        <begin position="453"/>
        <end position="462"/>
    </location>
</feature>
<dbReference type="OrthoDB" id="540070at2759"/>
<dbReference type="Pfam" id="PF04451">
    <property type="entry name" value="Capsid_NCLDV"/>
    <property type="match status" value="1"/>
</dbReference>
<feature type="domain" description="Major capsid protein C-terminal" evidence="2">
    <location>
        <begin position="260"/>
        <end position="401"/>
    </location>
</feature>
<dbReference type="InterPro" id="IPR007542">
    <property type="entry name" value="MCP_C"/>
</dbReference>
<dbReference type="InterPro" id="IPR016112">
    <property type="entry name" value="VP_dsDNA_II"/>
</dbReference>
<reference evidence="4" key="1">
    <citation type="journal article" date="2020" name="bioRxiv">
        <title>Comparative genomics of Chlamydomonas.</title>
        <authorList>
            <person name="Craig R.J."/>
            <person name="Hasan A.R."/>
            <person name="Ness R.W."/>
            <person name="Keightley P.D."/>
        </authorList>
    </citation>
    <scope>NUCLEOTIDE SEQUENCE</scope>
    <source>
        <strain evidence="4">SAG 7.73</strain>
    </source>
</reference>
<dbReference type="Pfam" id="PF16903">
    <property type="entry name" value="Capsid_N"/>
    <property type="match status" value="1"/>
</dbReference>
<feature type="region of interest" description="Disordered" evidence="1">
    <location>
        <begin position="445"/>
        <end position="470"/>
    </location>
</feature>
<organism evidence="4 5">
    <name type="scientific">Chlamydomonas incerta</name>
    <dbReference type="NCBI Taxonomy" id="51695"/>
    <lineage>
        <taxon>Eukaryota</taxon>
        <taxon>Viridiplantae</taxon>
        <taxon>Chlorophyta</taxon>
        <taxon>core chlorophytes</taxon>
        <taxon>Chlorophyceae</taxon>
        <taxon>CS clade</taxon>
        <taxon>Chlamydomonadales</taxon>
        <taxon>Chlamydomonadaceae</taxon>
        <taxon>Chlamydomonas</taxon>
    </lineage>
</organism>
<feature type="domain" description="Major capsid protein N-terminal" evidence="3">
    <location>
        <begin position="25"/>
        <end position="257"/>
    </location>
</feature>
<evidence type="ECO:0000259" key="2">
    <source>
        <dbReference type="Pfam" id="PF04451"/>
    </source>
</evidence>
<evidence type="ECO:0000256" key="1">
    <source>
        <dbReference type="SAM" id="MobiDB-lite"/>
    </source>
</evidence>
<dbReference type="InterPro" id="IPR038519">
    <property type="entry name" value="MCP_C_sf"/>
</dbReference>
<dbReference type="Gene3D" id="2.70.9.20">
    <property type="entry name" value="Major capsid protein Vp54"/>
    <property type="match status" value="1"/>
</dbReference>
<dbReference type="InterPro" id="IPR031654">
    <property type="entry name" value="Capsid_N"/>
</dbReference>
<gene>
    <name evidence="4" type="ORF">HXX76_014176</name>
</gene>
<evidence type="ECO:0000313" key="5">
    <source>
        <dbReference type="Proteomes" id="UP000650467"/>
    </source>
</evidence>
<dbReference type="SUPFAM" id="SSF49749">
    <property type="entry name" value="Group II dsDNA viruses VP"/>
    <property type="match status" value="2"/>
</dbReference>
<dbReference type="Gene3D" id="2.70.9.10">
    <property type="entry name" value="Adenovirus Type 2 Hexon, domain 4"/>
    <property type="match status" value="1"/>
</dbReference>